<sequence length="25" mass="2755">MKMIKRGFAMATIATMFLSGSLYAD</sequence>
<reference evidence="2" key="1">
    <citation type="submission" date="2018-05" db="EMBL/GenBank/DDBJ databases">
        <authorList>
            <person name="Lanie J.A."/>
            <person name="Ng W.-L."/>
            <person name="Kazmierczak K.M."/>
            <person name="Andrzejewski T.M."/>
            <person name="Davidsen T.M."/>
            <person name="Wayne K.J."/>
            <person name="Tettelin H."/>
            <person name="Glass J.I."/>
            <person name="Rusch D."/>
            <person name="Podicherti R."/>
            <person name="Tsui H.-C.T."/>
            <person name="Winkler M.E."/>
        </authorList>
    </citation>
    <scope>NUCLEOTIDE SEQUENCE</scope>
</reference>
<dbReference type="EMBL" id="UINC01031027">
    <property type="protein sequence ID" value="SVB16409.1"/>
    <property type="molecule type" value="Genomic_DNA"/>
</dbReference>
<organism evidence="2">
    <name type="scientific">marine metagenome</name>
    <dbReference type="NCBI Taxonomy" id="408172"/>
    <lineage>
        <taxon>unclassified sequences</taxon>
        <taxon>metagenomes</taxon>
        <taxon>ecological metagenomes</taxon>
    </lineage>
</organism>
<feature type="transmembrane region" description="Helical" evidence="1">
    <location>
        <begin position="7"/>
        <end position="24"/>
    </location>
</feature>
<evidence type="ECO:0000256" key="1">
    <source>
        <dbReference type="SAM" id="Phobius"/>
    </source>
</evidence>
<keyword evidence="1" id="KW-0472">Membrane</keyword>
<proteinExistence type="predicted"/>
<keyword evidence="1" id="KW-1133">Transmembrane helix</keyword>
<protein>
    <submittedName>
        <fullName evidence="2">Uncharacterized protein</fullName>
    </submittedName>
</protein>
<name>A0A382BS38_9ZZZZ</name>
<accession>A0A382BS38</accession>
<feature type="non-terminal residue" evidence="2">
    <location>
        <position position="25"/>
    </location>
</feature>
<evidence type="ECO:0000313" key="2">
    <source>
        <dbReference type="EMBL" id="SVB16409.1"/>
    </source>
</evidence>
<dbReference type="AlphaFoldDB" id="A0A382BS38"/>
<keyword evidence="1" id="KW-0812">Transmembrane</keyword>
<gene>
    <name evidence="2" type="ORF">METZ01_LOCUS169263</name>
</gene>